<dbReference type="PROSITE" id="PS51360">
    <property type="entry name" value="PLUS3"/>
    <property type="match status" value="1"/>
</dbReference>
<dbReference type="SMART" id="SM00249">
    <property type="entry name" value="PHD"/>
    <property type="match status" value="1"/>
</dbReference>
<dbReference type="Gene3D" id="3.30.40.10">
    <property type="entry name" value="Zinc/RING finger domain, C3HC4 (zinc finger)"/>
    <property type="match status" value="1"/>
</dbReference>
<evidence type="ECO:0000313" key="7">
    <source>
        <dbReference type="EMBL" id="KAE8687496.1"/>
    </source>
</evidence>
<dbReference type="SMART" id="SM00719">
    <property type="entry name" value="Plus3"/>
    <property type="match status" value="1"/>
</dbReference>
<feature type="domain" description="Plus3" evidence="6">
    <location>
        <begin position="262"/>
        <end position="389"/>
    </location>
</feature>
<dbReference type="InterPro" id="IPR019787">
    <property type="entry name" value="Znf_PHD-finger"/>
</dbReference>
<name>A0A6A2Z7G8_HIBSY</name>
<keyword evidence="2 4" id="KW-0863">Zinc-finger</keyword>
<reference evidence="7" key="1">
    <citation type="submission" date="2019-09" db="EMBL/GenBank/DDBJ databases">
        <title>Draft genome information of white flower Hibiscus syriacus.</title>
        <authorList>
            <person name="Kim Y.-M."/>
        </authorList>
    </citation>
    <scope>NUCLEOTIDE SEQUENCE [LARGE SCALE GENOMIC DNA]</scope>
    <source>
        <strain evidence="7">YM2019G1</strain>
    </source>
</reference>
<dbReference type="Pfam" id="PF25980">
    <property type="entry name" value="NERD_plant"/>
    <property type="match status" value="1"/>
</dbReference>
<dbReference type="PANTHER" id="PTHR46851">
    <property type="entry name" value="OS01G0884500 PROTEIN"/>
    <property type="match status" value="1"/>
</dbReference>
<dbReference type="InterPro" id="IPR004343">
    <property type="entry name" value="Plus-3_dom"/>
</dbReference>
<accession>A0A6A2Z7G8</accession>
<proteinExistence type="predicted"/>
<dbReference type="PROSITE" id="PS50016">
    <property type="entry name" value="ZF_PHD_2"/>
    <property type="match status" value="1"/>
</dbReference>
<dbReference type="CDD" id="cd15568">
    <property type="entry name" value="PHD5_NSD"/>
    <property type="match status" value="1"/>
</dbReference>
<dbReference type="InterPro" id="IPR011011">
    <property type="entry name" value="Znf_FYVE_PHD"/>
</dbReference>
<keyword evidence="8" id="KW-1185">Reference proteome</keyword>
<dbReference type="InterPro" id="IPR013083">
    <property type="entry name" value="Znf_RING/FYVE/PHD"/>
</dbReference>
<evidence type="ECO:0000256" key="3">
    <source>
        <dbReference type="ARBA" id="ARBA00022833"/>
    </source>
</evidence>
<keyword evidence="1" id="KW-0479">Metal-binding</keyword>
<dbReference type="EMBL" id="VEPZ02001202">
    <property type="protein sequence ID" value="KAE8687496.1"/>
    <property type="molecule type" value="Genomic_DNA"/>
</dbReference>
<dbReference type="PANTHER" id="PTHR46851:SF22">
    <property type="entry name" value="ZINC ION BINDING _ DNA BINDING PROTEIN"/>
    <property type="match status" value="1"/>
</dbReference>
<dbReference type="Pfam" id="PF03126">
    <property type="entry name" value="Plus-3"/>
    <property type="match status" value="1"/>
</dbReference>
<evidence type="ECO:0000256" key="2">
    <source>
        <dbReference type="ARBA" id="ARBA00022771"/>
    </source>
</evidence>
<comment type="caution">
    <text evidence="7">The sequence shown here is derived from an EMBL/GenBank/DDBJ whole genome shotgun (WGS) entry which is preliminary data.</text>
</comment>
<gene>
    <name evidence="7" type="ORF">F3Y22_tig00111013pilonHSYRG00021</name>
</gene>
<dbReference type="InterPro" id="IPR055198">
    <property type="entry name" value="NSD_PHD"/>
</dbReference>
<dbReference type="InterPro" id="IPR045894">
    <property type="entry name" value="At5g08430-like"/>
</dbReference>
<dbReference type="Gene3D" id="3.90.70.200">
    <property type="entry name" value="Plus-3 domain"/>
    <property type="match status" value="1"/>
</dbReference>
<evidence type="ECO:0000259" key="6">
    <source>
        <dbReference type="PROSITE" id="PS51360"/>
    </source>
</evidence>
<evidence type="ECO:0000256" key="1">
    <source>
        <dbReference type="ARBA" id="ARBA00022723"/>
    </source>
</evidence>
<dbReference type="Proteomes" id="UP000436088">
    <property type="component" value="Unassembled WGS sequence"/>
</dbReference>
<evidence type="ECO:0000256" key="4">
    <source>
        <dbReference type="PROSITE-ProRule" id="PRU00146"/>
    </source>
</evidence>
<dbReference type="InterPro" id="IPR058668">
    <property type="entry name" value="NERD_dom"/>
</dbReference>
<feature type="domain" description="PHD-type" evidence="5">
    <location>
        <begin position="17"/>
        <end position="67"/>
    </location>
</feature>
<sequence>MSKDKGKQKLNEEAEGEDWCFVCKDGGKLLLCDHKGCGKVYHPTCVGKRNSVLKSEGRWTCPRHSCAECGGPPRYFCLMCPDSVCRLCVKAYEFVPVKLNKGLCKTCFELSLLAEMNAEVDSEGDKLHFQDTDSSDFMFKDYLLIIMEQEELKFDDLRHAQSETKNYESGLDCDKIKDKDAIITISDVDRESTSASDDSFAHFADTLELSILDGKVNDSGSRLVNENKRITSEYKRQRTSSLDEVPLEKKVEYAVRKSCYASIVAENMKLVYLRRSLVEKLSTQPDNFKEKVVGSFIRVKGMAGNRSGTTFQLQQVTGIKKTSNADDNQGILLEVSCMPVDIPISMLDDDDISEEECVDLLQRMKDGILRKPTVVELDLKATSLHEDITKNWIQRELVRLQSKIAFAHEKGRRYIYPLKLLNWFHEREMLKKPSEQQRLLQKLPRVIAEEIELPGISF</sequence>
<dbReference type="InterPro" id="IPR001965">
    <property type="entry name" value="Znf_PHD"/>
</dbReference>
<protein>
    <submittedName>
        <fullName evidence="7">Zinc ion binding,DNA binding, putative isoform 2</fullName>
    </submittedName>
</protein>
<dbReference type="SUPFAM" id="SSF159042">
    <property type="entry name" value="Plus3-like"/>
    <property type="match status" value="1"/>
</dbReference>
<evidence type="ECO:0000259" key="5">
    <source>
        <dbReference type="PROSITE" id="PS50016"/>
    </source>
</evidence>
<dbReference type="Pfam" id="PF22908">
    <property type="entry name" value="PHD_NSD"/>
    <property type="match status" value="1"/>
</dbReference>
<evidence type="ECO:0000313" key="8">
    <source>
        <dbReference type="Proteomes" id="UP000436088"/>
    </source>
</evidence>
<organism evidence="7 8">
    <name type="scientific">Hibiscus syriacus</name>
    <name type="common">Rose of Sharon</name>
    <dbReference type="NCBI Taxonomy" id="106335"/>
    <lineage>
        <taxon>Eukaryota</taxon>
        <taxon>Viridiplantae</taxon>
        <taxon>Streptophyta</taxon>
        <taxon>Embryophyta</taxon>
        <taxon>Tracheophyta</taxon>
        <taxon>Spermatophyta</taxon>
        <taxon>Magnoliopsida</taxon>
        <taxon>eudicotyledons</taxon>
        <taxon>Gunneridae</taxon>
        <taxon>Pentapetalae</taxon>
        <taxon>rosids</taxon>
        <taxon>malvids</taxon>
        <taxon>Malvales</taxon>
        <taxon>Malvaceae</taxon>
        <taxon>Malvoideae</taxon>
        <taxon>Hibiscus</taxon>
    </lineage>
</organism>
<dbReference type="GO" id="GO:0008270">
    <property type="term" value="F:zinc ion binding"/>
    <property type="evidence" value="ECO:0007669"/>
    <property type="project" value="UniProtKB-KW"/>
</dbReference>
<dbReference type="GO" id="GO:0003677">
    <property type="term" value="F:DNA binding"/>
    <property type="evidence" value="ECO:0007669"/>
    <property type="project" value="InterPro"/>
</dbReference>
<keyword evidence="3" id="KW-0862">Zinc</keyword>
<dbReference type="SUPFAM" id="SSF57903">
    <property type="entry name" value="FYVE/PHD zinc finger"/>
    <property type="match status" value="1"/>
</dbReference>
<dbReference type="AlphaFoldDB" id="A0A6A2Z7G8"/>
<dbReference type="InterPro" id="IPR036128">
    <property type="entry name" value="Plus3-like_sf"/>
</dbReference>